<dbReference type="InterPro" id="IPR013153">
    <property type="entry name" value="Prk_AAA"/>
</dbReference>
<dbReference type="PIRSF" id="PIRSF000549">
    <property type="entry name" value="Ser_prot_kin"/>
    <property type="match status" value="1"/>
</dbReference>
<keyword evidence="3" id="KW-1185">Reference proteome</keyword>
<evidence type="ECO:0000259" key="1">
    <source>
        <dbReference type="SMART" id="SM00763"/>
    </source>
</evidence>
<dbReference type="FunFam" id="3.40.50.300:FF:000602">
    <property type="entry name" value="Serine protein kinase PrkA"/>
    <property type="match status" value="1"/>
</dbReference>
<protein>
    <submittedName>
        <fullName evidence="2">Protein prkA</fullName>
    </submittedName>
</protein>
<name>A0A3A1QR12_9BACI</name>
<proteinExistence type="predicted"/>
<dbReference type="Pfam" id="PF08298">
    <property type="entry name" value="AAA_PrkA"/>
    <property type="match status" value="1"/>
</dbReference>
<dbReference type="SMART" id="SM00763">
    <property type="entry name" value="AAA_PrkA"/>
    <property type="match status" value="1"/>
</dbReference>
<dbReference type="Proteomes" id="UP000265801">
    <property type="component" value="Unassembled WGS sequence"/>
</dbReference>
<accession>A0A3A1QR12</accession>
<dbReference type="AlphaFoldDB" id="A0A3A1QR12"/>
<dbReference type="Gene3D" id="3.40.50.300">
    <property type="entry name" value="P-loop containing nucleotide triphosphate hydrolases"/>
    <property type="match status" value="1"/>
</dbReference>
<sequence>MDILKKVEGYRVEEEKLKWEGTFADYLDIIKESPIVAQSAHSRVFNMIRDAGVEEVNGKRKYKFFSNQLFGLEEALERLVEEYFHPAAKRLDVRKRILLLMGPVSGGKSTLVSMLKRGLEAYSRTDRGAIYAIKGCPMHEDPLHLIPQHLRDDFYEEYGIRIEGNLSPLNTMRVEKEYSGRIEDVQVERVFFSEDKRVGVGTFSPSDPKSQDIADLTGSIDFSTIAEYGSESDPRAYRFDGELNKANRGLMEFQEMLKCDEKFLWHLLSLTQEGNFKAGRFALISADELVVAHTNETEYRSFISNKKNEALHSRIIVMPVPYNLKVTQEEKIYEKMINESDVSDVHIAPHTLRVAAMFTILTRLKEPKRGDIDLIKKMRLYDGESVEGFNSADVEEMKKEYQDEGMSGIDPRYVINRISSTIIRKEMASINALDVLRSLKEGLDQHPSITQELREKYLNFISVARKEYDDIAKKEVQKAFVYSYEESAKTLMDNYLDNVEAYCNKAKLRDPLTGEEINPDEKLMRSIEEQIGISENAKKAFREEILIRISAYARKGKRFDYNSHDRLREAIQKKLFADLKDVVKITTSSKTPDEQQLKKVNEVVARLIDEYGYNSTSANDLLKYVGSLLNR</sequence>
<dbReference type="PANTHER" id="PTHR30267:SF2">
    <property type="entry name" value="PROTEIN PRKA"/>
    <property type="match status" value="1"/>
</dbReference>
<feature type="domain" description="PrkA AAA" evidence="1">
    <location>
        <begin position="21"/>
        <end position="371"/>
    </location>
</feature>
<evidence type="ECO:0000313" key="3">
    <source>
        <dbReference type="Proteomes" id="UP000265801"/>
    </source>
</evidence>
<dbReference type="EMBL" id="QXIR01000031">
    <property type="protein sequence ID" value="RIW29593.1"/>
    <property type="molecule type" value="Genomic_DNA"/>
</dbReference>
<dbReference type="Pfam" id="PF06798">
    <property type="entry name" value="PrkA"/>
    <property type="match status" value="1"/>
</dbReference>
<dbReference type="RefSeq" id="WP_119548786.1">
    <property type="nucleotide sequence ID" value="NZ_QXIR01000031.1"/>
</dbReference>
<dbReference type="InterPro" id="IPR027417">
    <property type="entry name" value="P-loop_NTPase"/>
</dbReference>
<dbReference type="OrthoDB" id="9761914at2"/>
<gene>
    <name evidence="2" type="ORF">D3H55_18520</name>
</gene>
<dbReference type="PANTHER" id="PTHR30267">
    <property type="entry name" value="PROTEIN KINASE PRKA"/>
    <property type="match status" value="1"/>
</dbReference>
<reference evidence="2 3" key="1">
    <citation type="submission" date="2018-09" db="EMBL/GenBank/DDBJ databases">
        <title>Bacillus saliacetes sp. nov., isolated from Thai shrimp paste (Ka-pi).</title>
        <authorList>
            <person name="Daroonpunt R."/>
            <person name="Tanasupawat S."/>
            <person name="Yiamsombut S."/>
        </authorList>
    </citation>
    <scope>NUCLEOTIDE SEQUENCE [LARGE SCALE GENOMIC DNA]</scope>
    <source>
        <strain evidence="2 3">SKP7-4</strain>
    </source>
</reference>
<organism evidence="2 3">
    <name type="scientific">Bacillus salacetis</name>
    <dbReference type="NCBI Taxonomy" id="2315464"/>
    <lineage>
        <taxon>Bacteria</taxon>
        <taxon>Bacillati</taxon>
        <taxon>Bacillota</taxon>
        <taxon>Bacilli</taxon>
        <taxon>Bacillales</taxon>
        <taxon>Bacillaceae</taxon>
        <taxon>Bacillus</taxon>
    </lineage>
</organism>
<dbReference type="InterPro" id="IPR016230">
    <property type="entry name" value="PrkA/YeaG"/>
</dbReference>
<dbReference type="InterPro" id="IPR010650">
    <property type="entry name" value="PrkA_C"/>
</dbReference>
<comment type="caution">
    <text evidence="2">The sequence shown here is derived from an EMBL/GenBank/DDBJ whole genome shotgun (WGS) entry which is preliminary data.</text>
</comment>
<dbReference type="GO" id="GO:0004672">
    <property type="term" value="F:protein kinase activity"/>
    <property type="evidence" value="ECO:0007669"/>
    <property type="project" value="InterPro"/>
</dbReference>
<dbReference type="SUPFAM" id="SSF52540">
    <property type="entry name" value="P-loop containing nucleoside triphosphate hydrolases"/>
    <property type="match status" value="1"/>
</dbReference>
<evidence type="ECO:0000313" key="2">
    <source>
        <dbReference type="EMBL" id="RIW29593.1"/>
    </source>
</evidence>